<name>A0ABT6M2Q4_9ACTN</name>
<reference evidence="1 2" key="1">
    <citation type="submission" date="2023-04" db="EMBL/GenBank/DDBJ databases">
        <title>Forest soil microbial communities from Buena Vista Peninsula, Colon Province, Panama.</title>
        <authorList>
            <person name="Bouskill N."/>
        </authorList>
    </citation>
    <scope>NUCLEOTIDE SEQUENCE [LARGE SCALE GENOMIC DNA]</scope>
    <source>
        <strain evidence="1 2">GGS1</strain>
    </source>
</reference>
<protein>
    <submittedName>
        <fullName evidence="1">Uncharacterized protein</fullName>
    </submittedName>
</protein>
<accession>A0ABT6M2Q4</accession>
<comment type="caution">
    <text evidence="1">The sequence shown here is derived from an EMBL/GenBank/DDBJ whole genome shotgun (WGS) entry which is preliminary data.</text>
</comment>
<sequence>MDDSRQPERIIERGPWALWDEYESNGTVPQQDGFRLCSLHAKGEVGDALIAQEIGDRPFRQVTGFNADEAGRSRRDQAASKNPLRQGVYPLDRLGVGAPAVRSVPVRAVRGAVGEELLQLLLYVESSGSSAASGNVRPGETRGMPLCGVQHRRARCKLDEVRPIKAVTDWGLLPRMV</sequence>
<gene>
    <name evidence="1" type="ORF">M2283_010183</name>
</gene>
<evidence type="ECO:0000313" key="2">
    <source>
        <dbReference type="Proteomes" id="UP001160499"/>
    </source>
</evidence>
<dbReference type="RefSeq" id="WP_280883417.1">
    <property type="nucleotide sequence ID" value="NZ_JARXVH010000046.1"/>
</dbReference>
<evidence type="ECO:0000313" key="1">
    <source>
        <dbReference type="EMBL" id="MDH6222831.1"/>
    </source>
</evidence>
<keyword evidence="2" id="KW-1185">Reference proteome</keyword>
<proteinExistence type="predicted"/>
<dbReference type="EMBL" id="JARXVH010000046">
    <property type="protein sequence ID" value="MDH6222831.1"/>
    <property type="molecule type" value="Genomic_DNA"/>
</dbReference>
<organism evidence="1 2">
    <name type="scientific">Streptomyces pseudovenezuelae</name>
    <dbReference type="NCBI Taxonomy" id="67350"/>
    <lineage>
        <taxon>Bacteria</taxon>
        <taxon>Bacillati</taxon>
        <taxon>Actinomycetota</taxon>
        <taxon>Actinomycetes</taxon>
        <taxon>Kitasatosporales</taxon>
        <taxon>Streptomycetaceae</taxon>
        <taxon>Streptomyces</taxon>
        <taxon>Streptomyces aurantiacus group</taxon>
    </lineage>
</organism>
<dbReference type="Proteomes" id="UP001160499">
    <property type="component" value="Unassembled WGS sequence"/>
</dbReference>